<dbReference type="PANTHER" id="PTHR24567:SF28">
    <property type="entry name" value="LISTERIOLYSIN REGULATORY PROTEIN"/>
    <property type="match status" value="1"/>
</dbReference>
<proteinExistence type="predicted"/>
<dbReference type="Pfam" id="PF00027">
    <property type="entry name" value="cNMP_binding"/>
    <property type="match status" value="1"/>
</dbReference>
<evidence type="ECO:0000256" key="3">
    <source>
        <dbReference type="ARBA" id="ARBA00023163"/>
    </source>
</evidence>
<dbReference type="Gene3D" id="2.60.120.10">
    <property type="entry name" value="Jelly Rolls"/>
    <property type="match status" value="1"/>
</dbReference>
<dbReference type="SUPFAM" id="SSF51206">
    <property type="entry name" value="cAMP-binding domain-like"/>
    <property type="match status" value="1"/>
</dbReference>
<gene>
    <name evidence="6" type="ORF">TRIP_B250021</name>
</gene>
<evidence type="ECO:0000259" key="4">
    <source>
        <dbReference type="PROSITE" id="PS50042"/>
    </source>
</evidence>
<evidence type="ECO:0000256" key="2">
    <source>
        <dbReference type="ARBA" id="ARBA00023125"/>
    </source>
</evidence>
<dbReference type="InterPro" id="IPR014710">
    <property type="entry name" value="RmlC-like_jellyroll"/>
</dbReference>
<dbReference type="PRINTS" id="PR00034">
    <property type="entry name" value="HTHCRP"/>
</dbReference>
<evidence type="ECO:0000313" key="6">
    <source>
        <dbReference type="EMBL" id="VBB42904.1"/>
    </source>
</evidence>
<organism evidence="6">
    <name type="scientific">Uncultured Desulfatiglans sp</name>
    <dbReference type="NCBI Taxonomy" id="1748965"/>
    <lineage>
        <taxon>Bacteria</taxon>
        <taxon>Pseudomonadati</taxon>
        <taxon>Thermodesulfobacteriota</taxon>
        <taxon>Desulfobacteria</taxon>
        <taxon>Desulfatiglandales</taxon>
        <taxon>Desulfatiglandaceae</taxon>
        <taxon>Desulfatiglans</taxon>
        <taxon>environmental samples</taxon>
    </lineage>
</organism>
<feature type="domain" description="HTH crp-type" evidence="5">
    <location>
        <begin position="150"/>
        <end position="223"/>
    </location>
</feature>
<evidence type="ECO:0000256" key="1">
    <source>
        <dbReference type="ARBA" id="ARBA00023015"/>
    </source>
</evidence>
<sequence>MNDFLADSDIYSGSGLSAGIAEDQKPDIFNAGQNQSITPGETLFREGDPAVRCYFVQNGRLKLTKLHQEGKETIVRYINPGEITAAVAVFRGKRYPVTAVAVVPTVVIGWDRNTILRLLSAHPPLAINFLQAAVERLDDVQTRYLELQAERVERRIAHALLRIMRQSGRRMDSGILIDFPLSRQDLADYTGTTPYTVSRTLSRWEKSGWISTGREKVVVTDPHALVIFAENE</sequence>
<dbReference type="SUPFAM" id="SSF46785">
    <property type="entry name" value="Winged helix' DNA-binding domain"/>
    <property type="match status" value="1"/>
</dbReference>
<dbReference type="InterPro" id="IPR036390">
    <property type="entry name" value="WH_DNA-bd_sf"/>
</dbReference>
<dbReference type="PROSITE" id="PS51063">
    <property type="entry name" value="HTH_CRP_2"/>
    <property type="match status" value="1"/>
</dbReference>
<keyword evidence="2" id="KW-0238">DNA-binding</keyword>
<feature type="domain" description="Cyclic nucleotide-binding" evidence="4">
    <location>
        <begin position="16"/>
        <end position="119"/>
    </location>
</feature>
<name>A0A653A4G6_UNCDX</name>
<dbReference type="InterPro" id="IPR012318">
    <property type="entry name" value="HTH_CRP"/>
</dbReference>
<reference evidence="6" key="1">
    <citation type="submission" date="2018-07" db="EMBL/GenBank/DDBJ databases">
        <authorList>
            <consortium name="Genoscope - CEA"/>
            <person name="William W."/>
        </authorList>
    </citation>
    <scope>NUCLEOTIDE SEQUENCE</scope>
    <source>
        <strain evidence="6">IK1</strain>
    </source>
</reference>
<dbReference type="SMART" id="SM00419">
    <property type="entry name" value="HTH_CRP"/>
    <property type="match status" value="1"/>
</dbReference>
<dbReference type="InterPro" id="IPR018490">
    <property type="entry name" value="cNMP-bd_dom_sf"/>
</dbReference>
<accession>A0A653A4G6</accession>
<keyword evidence="1" id="KW-0805">Transcription regulation</keyword>
<dbReference type="GO" id="GO:0005829">
    <property type="term" value="C:cytosol"/>
    <property type="evidence" value="ECO:0007669"/>
    <property type="project" value="TreeGrafter"/>
</dbReference>
<dbReference type="Pfam" id="PF13545">
    <property type="entry name" value="HTH_Crp_2"/>
    <property type="match status" value="1"/>
</dbReference>
<dbReference type="GO" id="GO:0003677">
    <property type="term" value="F:DNA binding"/>
    <property type="evidence" value="ECO:0007669"/>
    <property type="project" value="UniProtKB-KW"/>
</dbReference>
<dbReference type="PANTHER" id="PTHR24567">
    <property type="entry name" value="CRP FAMILY TRANSCRIPTIONAL REGULATORY PROTEIN"/>
    <property type="match status" value="1"/>
</dbReference>
<keyword evidence="3" id="KW-0804">Transcription</keyword>
<dbReference type="PROSITE" id="PS50042">
    <property type="entry name" value="CNMP_BINDING_3"/>
    <property type="match status" value="1"/>
</dbReference>
<dbReference type="Gene3D" id="1.10.10.10">
    <property type="entry name" value="Winged helix-like DNA-binding domain superfamily/Winged helix DNA-binding domain"/>
    <property type="match status" value="1"/>
</dbReference>
<dbReference type="InterPro" id="IPR036388">
    <property type="entry name" value="WH-like_DNA-bd_sf"/>
</dbReference>
<dbReference type="AlphaFoldDB" id="A0A653A4G6"/>
<dbReference type="CDD" id="cd00038">
    <property type="entry name" value="CAP_ED"/>
    <property type="match status" value="1"/>
</dbReference>
<dbReference type="CDD" id="cd00092">
    <property type="entry name" value="HTH_CRP"/>
    <property type="match status" value="1"/>
</dbReference>
<evidence type="ECO:0000259" key="5">
    <source>
        <dbReference type="PROSITE" id="PS51063"/>
    </source>
</evidence>
<dbReference type="InterPro" id="IPR000595">
    <property type="entry name" value="cNMP-bd_dom"/>
</dbReference>
<dbReference type="InterPro" id="IPR050397">
    <property type="entry name" value="Env_Response_Regulators"/>
</dbReference>
<protein>
    <submittedName>
        <fullName evidence="6">Cyclic nucleotide-binding domain protein</fullName>
    </submittedName>
</protein>
<dbReference type="SMART" id="SM00100">
    <property type="entry name" value="cNMP"/>
    <property type="match status" value="1"/>
</dbReference>
<dbReference type="GO" id="GO:0003700">
    <property type="term" value="F:DNA-binding transcription factor activity"/>
    <property type="evidence" value="ECO:0007669"/>
    <property type="project" value="TreeGrafter"/>
</dbReference>
<dbReference type="EMBL" id="UPXX01000018">
    <property type="protein sequence ID" value="VBB42904.1"/>
    <property type="molecule type" value="Genomic_DNA"/>
</dbReference>